<dbReference type="Proteomes" id="UP001272137">
    <property type="component" value="Unassembled WGS sequence"/>
</dbReference>
<organism evidence="1 2">
    <name type="scientific">Burkholderia thailandensis</name>
    <dbReference type="NCBI Taxonomy" id="57975"/>
    <lineage>
        <taxon>Bacteria</taxon>
        <taxon>Pseudomonadati</taxon>
        <taxon>Pseudomonadota</taxon>
        <taxon>Betaproteobacteria</taxon>
        <taxon>Burkholderiales</taxon>
        <taxon>Burkholderiaceae</taxon>
        <taxon>Burkholderia</taxon>
        <taxon>pseudomallei group</taxon>
    </lineage>
</organism>
<proteinExistence type="predicted"/>
<dbReference type="EMBL" id="QXCT01000001">
    <property type="protein sequence ID" value="MDW9250990.1"/>
    <property type="molecule type" value="Genomic_DNA"/>
</dbReference>
<sequence>MTIVKQIAARRRRMGRAIAARALKWGQVPVRAGSGEWTAAAAAAAVMRP</sequence>
<protein>
    <submittedName>
        <fullName evidence="1">Uncharacterized protein</fullName>
    </submittedName>
</protein>
<comment type="caution">
    <text evidence="1">The sequence shown here is derived from an EMBL/GenBank/DDBJ whole genome shotgun (WGS) entry which is preliminary data.</text>
</comment>
<reference evidence="1" key="1">
    <citation type="submission" date="2018-08" db="EMBL/GenBank/DDBJ databases">
        <title>Identification of Burkholderia cepacia strains that express a Burkholderia pseudomallei-like capsular polysaccharide.</title>
        <authorList>
            <person name="Burtnick M.N."/>
            <person name="Vongsouvath M."/>
            <person name="Newton P."/>
            <person name="Wuthiekanun V."/>
            <person name="Limmathurotsakul D."/>
            <person name="Brett P.J."/>
            <person name="Chantratita N."/>
            <person name="Dance D.A."/>
        </authorList>
    </citation>
    <scope>NUCLEOTIDE SEQUENCE</scope>
    <source>
        <strain evidence="1">SBXCC001</strain>
    </source>
</reference>
<evidence type="ECO:0000313" key="1">
    <source>
        <dbReference type="EMBL" id="MDW9250990.1"/>
    </source>
</evidence>
<accession>A0AAW9CJ52</accession>
<evidence type="ECO:0000313" key="2">
    <source>
        <dbReference type="Proteomes" id="UP001272137"/>
    </source>
</evidence>
<dbReference type="AlphaFoldDB" id="A0AAW9CJ52"/>
<gene>
    <name evidence="1" type="ORF">C7S16_5559</name>
</gene>
<name>A0AAW9CJ52_BURTH</name>
<dbReference type="RefSeq" id="WP_180987193.1">
    <property type="nucleotide sequence ID" value="NZ_CP013410.1"/>
</dbReference>